<gene>
    <name evidence="3" type="ORF">S12H4_00740</name>
</gene>
<organism evidence="3">
    <name type="scientific">marine sediment metagenome</name>
    <dbReference type="NCBI Taxonomy" id="412755"/>
    <lineage>
        <taxon>unclassified sequences</taxon>
        <taxon>metagenomes</taxon>
        <taxon>ecological metagenomes</taxon>
    </lineage>
</organism>
<dbReference type="SUPFAM" id="SSF53822">
    <property type="entry name" value="Periplasmic binding protein-like I"/>
    <property type="match status" value="1"/>
</dbReference>
<comment type="caution">
    <text evidence="3">The sequence shown here is derived from an EMBL/GenBank/DDBJ whole genome shotgun (WGS) entry which is preliminary data.</text>
</comment>
<dbReference type="AlphaFoldDB" id="X1RW54"/>
<dbReference type="InterPro" id="IPR051010">
    <property type="entry name" value="BCAA_transport"/>
</dbReference>
<dbReference type="PANTHER" id="PTHR30483:SF6">
    <property type="entry name" value="PERIPLASMIC BINDING PROTEIN OF ABC TRANSPORTER FOR NATURAL AMINO ACIDS"/>
    <property type="match status" value="1"/>
</dbReference>
<dbReference type="PANTHER" id="PTHR30483">
    <property type="entry name" value="LEUCINE-SPECIFIC-BINDING PROTEIN"/>
    <property type="match status" value="1"/>
</dbReference>
<reference evidence="3" key="1">
    <citation type="journal article" date="2014" name="Front. Microbiol.">
        <title>High frequency of phylogenetically diverse reductive dehalogenase-homologous genes in deep subseafloor sedimentary metagenomes.</title>
        <authorList>
            <person name="Kawai M."/>
            <person name="Futagami T."/>
            <person name="Toyoda A."/>
            <person name="Takaki Y."/>
            <person name="Nishi S."/>
            <person name="Hori S."/>
            <person name="Arai W."/>
            <person name="Tsubouchi T."/>
            <person name="Morono Y."/>
            <person name="Uchiyama I."/>
            <person name="Ito T."/>
            <person name="Fujiyama A."/>
            <person name="Inagaki F."/>
            <person name="Takami H."/>
        </authorList>
    </citation>
    <scope>NUCLEOTIDE SEQUENCE</scope>
    <source>
        <strain evidence="3">Expedition CK06-06</strain>
    </source>
</reference>
<dbReference type="CDD" id="cd06342">
    <property type="entry name" value="PBP1_ABC_LIVBP-like"/>
    <property type="match status" value="1"/>
</dbReference>
<dbReference type="Gene3D" id="3.40.50.2300">
    <property type="match status" value="2"/>
</dbReference>
<evidence type="ECO:0000256" key="1">
    <source>
        <dbReference type="ARBA" id="ARBA00022729"/>
    </source>
</evidence>
<proteinExistence type="predicted"/>
<name>X1RW54_9ZZZZ</name>
<feature type="domain" description="Leucine-binding protein" evidence="2">
    <location>
        <begin position="3"/>
        <end position="311"/>
    </location>
</feature>
<evidence type="ECO:0000313" key="3">
    <source>
        <dbReference type="EMBL" id="GAI59734.1"/>
    </source>
</evidence>
<evidence type="ECO:0000259" key="2">
    <source>
        <dbReference type="Pfam" id="PF13458"/>
    </source>
</evidence>
<dbReference type="EMBL" id="BARW01000110">
    <property type="protein sequence ID" value="GAI59734.1"/>
    <property type="molecule type" value="Genomic_DNA"/>
</dbReference>
<dbReference type="InterPro" id="IPR028081">
    <property type="entry name" value="Leu-bd"/>
</dbReference>
<dbReference type="Pfam" id="PF13458">
    <property type="entry name" value="Peripla_BP_6"/>
    <property type="match status" value="1"/>
</dbReference>
<sequence>MSRIAIVTKDDEGNPEIAFLVAQEMASEEVAAVIGSTFDGTTKVSIHVYEEYGIPVISPYAQKTEISKMGNIFFRMVMNNEQKIENIADFIKNKINPQKLILINNREEYSIELVDYLREVLSNYGIETQKPMSIKMSEEDVTVIAENLLIEGPDTIFFCARYNELASLMTKAREIGLGSRFITETLGMDDKIFVLADAQYVEGLIAIIPEPPSLARYSQDPRAVNFWRDFSNYLSQMDDSDISIDGPGLYAPYCYDSVFIIIEAMKRSNSISPKDYIDELKTTSYDGLVGHIEFDSNGDRVNPLSTVFIVKDGAWTRY</sequence>
<dbReference type="InterPro" id="IPR028082">
    <property type="entry name" value="Peripla_BP_I"/>
</dbReference>
<keyword evidence="1" id="KW-0732">Signal</keyword>
<protein>
    <recommendedName>
        <fullName evidence="2">Leucine-binding protein domain-containing protein</fullName>
    </recommendedName>
</protein>
<accession>X1RW54</accession>